<name>A0AAW1YNW5_RUBAR</name>
<evidence type="ECO:0000313" key="1">
    <source>
        <dbReference type="EMBL" id="KAK9950412.1"/>
    </source>
</evidence>
<dbReference type="EMBL" id="JBEDUW010000001">
    <property type="protein sequence ID" value="KAK9950412.1"/>
    <property type="molecule type" value="Genomic_DNA"/>
</dbReference>
<keyword evidence="2" id="KW-1185">Reference proteome</keyword>
<gene>
    <name evidence="1" type="ORF">M0R45_005905</name>
</gene>
<evidence type="ECO:0000313" key="2">
    <source>
        <dbReference type="Proteomes" id="UP001457282"/>
    </source>
</evidence>
<organism evidence="1 2">
    <name type="scientific">Rubus argutus</name>
    <name type="common">Southern blackberry</name>
    <dbReference type="NCBI Taxonomy" id="59490"/>
    <lineage>
        <taxon>Eukaryota</taxon>
        <taxon>Viridiplantae</taxon>
        <taxon>Streptophyta</taxon>
        <taxon>Embryophyta</taxon>
        <taxon>Tracheophyta</taxon>
        <taxon>Spermatophyta</taxon>
        <taxon>Magnoliopsida</taxon>
        <taxon>eudicotyledons</taxon>
        <taxon>Gunneridae</taxon>
        <taxon>Pentapetalae</taxon>
        <taxon>rosids</taxon>
        <taxon>fabids</taxon>
        <taxon>Rosales</taxon>
        <taxon>Rosaceae</taxon>
        <taxon>Rosoideae</taxon>
        <taxon>Rosoideae incertae sedis</taxon>
        <taxon>Rubus</taxon>
    </lineage>
</organism>
<sequence>MVWWAASRTRRSLSTLAVQTLFWWSLGPVVLRMWPRASTISLVVEDDVLFPKPNREAADDDVGRWWLLWLSQL</sequence>
<comment type="caution">
    <text evidence="1">The sequence shown here is derived from an EMBL/GenBank/DDBJ whole genome shotgun (WGS) entry which is preliminary data.</text>
</comment>
<accession>A0AAW1YNW5</accession>
<proteinExistence type="predicted"/>
<evidence type="ECO:0008006" key="3">
    <source>
        <dbReference type="Google" id="ProtNLM"/>
    </source>
</evidence>
<dbReference type="AlphaFoldDB" id="A0AAW1YNW5"/>
<protein>
    <recommendedName>
        <fullName evidence="3">Secreted protein</fullName>
    </recommendedName>
</protein>
<dbReference type="Proteomes" id="UP001457282">
    <property type="component" value="Unassembled WGS sequence"/>
</dbReference>
<reference evidence="1 2" key="1">
    <citation type="journal article" date="2023" name="G3 (Bethesda)">
        <title>A chromosome-length genome assembly and annotation of blackberry (Rubus argutus, cv. 'Hillquist').</title>
        <authorList>
            <person name="Bruna T."/>
            <person name="Aryal R."/>
            <person name="Dudchenko O."/>
            <person name="Sargent D.J."/>
            <person name="Mead D."/>
            <person name="Buti M."/>
            <person name="Cavallini A."/>
            <person name="Hytonen T."/>
            <person name="Andres J."/>
            <person name="Pham M."/>
            <person name="Weisz D."/>
            <person name="Mascagni F."/>
            <person name="Usai G."/>
            <person name="Natali L."/>
            <person name="Bassil N."/>
            <person name="Fernandez G.E."/>
            <person name="Lomsadze A."/>
            <person name="Armour M."/>
            <person name="Olukolu B."/>
            <person name="Poorten T."/>
            <person name="Britton C."/>
            <person name="Davik J."/>
            <person name="Ashrafi H."/>
            <person name="Aiden E.L."/>
            <person name="Borodovsky M."/>
            <person name="Worthington M."/>
        </authorList>
    </citation>
    <scope>NUCLEOTIDE SEQUENCE [LARGE SCALE GENOMIC DNA]</scope>
    <source>
        <strain evidence="1">PI 553951</strain>
    </source>
</reference>